<dbReference type="RefSeq" id="WP_146648921.1">
    <property type="nucleotide sequence ID" value="NZ_CP012333.1"/>
</dbReference>
<evidence type="ECO:0000313" key="1">
    <source>
        <dbReference type="EMBL" id="AKU97843.1"/>
    </source>
</evidence>
<dbReference type="EMBL" id="CP012333">
    <property type="protein sequence ID" value="AKU97843.1"/>
    <property type="molecule type" value="Genomic_DNA"/>
</dbReference>
<protein>
    <recommendedName>
        <fullName evidence="3">Acetolactate synthase small subunit</fullName>
    </recommendedName>
</protein>
<keyword evidence="2" id="KW-1185">Reference proteome</keyword>
<sequence length="78" mass="8571">MTHELKFDVSRVEGVLVRVLGLSVRRGYEPIEVVAVPAGDGVLAVRMRVESTRPADALARQLAKLYDVRQVEVTEVGP</sequence>
<dbReference type="InterPro" id="IPR045865">
    <property type="entry name" value="ACT-like_dom_sf"/>
</dbReference>
<dbReference type="KEGG" id="llu:AKJ09_04507"/>
<evidence type="ECO:0000313" key="2">
    <source>
        <dbReference type="Proteomes" id="UP000064967"/>
    </source>
</evidence>
<proteinExistence type="predicted"/>
<name>A0A0K1PWE5_9BACT</name>
<evidence type="ECO:0008006" key="3">
    <source>
        <dbReference type="Google" id="ProtNLM"/>
    </source>
</evidence>
<dbReference type="AlphaFoldDB" id="A0A0K1PWE5"/>
<dbReference type="Pfam" id="PF13710">
    <property type="entry name" value="ACT_5"/>
    <property type="match status" value="1"/>
</dbReference>
<dbReference type="Proteomes" id="UP000064967">
    <property type="component" value="Chromosome"/>
</dbReference>
<dbReference type="SUPFAM" id="SSF55021">
    <property type="entry name" value="ACT-like"/>
    <property type="match status" value="1"/>
</dbReference>
<dbReference type="Gene3D" id="3.30.70.260">
    <property type="match status" value="1"/>
</dbReference>
<organism evidence="1 2">
    <name type="scientific">Labilithrix luteola</name>
    <dbReference type="NCBI Taxonomy" id="1391654"/>
    <lineage>
        <taxon>Bacteria</taxon>
        <taxon>Pseudomonadati</taxon>
        <taxon>Myxococcota</taxon>
        <taxon>Polyangia</taxon>
        <taxon>Polyangiales</taxon>
        <taxon>Labilitrichaceae</taxon>
        <taxon>Labilithrix</taxon>
    </lineage>
</organism>
<reference evidence="1 2" key="1">
    <citation type="submission" date="2015-08" db="EMBL/GenBank/DDBJ databases">
        <authorList>
            <person name="Babu N.S."/>
            <person name="Beckwith C.J."/>
            <person name="Beseler K.G."/>
            <person name="Brison A."/>
            <person name="Carone J.V."/>
            <person name="Caskin T.P."/>
            <person name="Diamond M."/>
            <person name="Durham M.E."/>
            <person name="Foxe J.M."/>
            <person name="Go M."/>
            <person name="Henderson B.A."/>
            <person name="Jones I.B."/>
            <person name="McGettigan J.A."/>
            <person name="Micheletti S.J."/>
            <person name="Nasrallah M.E."/>
            <person name="Ortiz D."/>
            <person name="Piller C.R."/>
            <person name="Privatt S.R."/>
            <person name="Schneider S.L."/>
            <person name="Sharp S."/>
            <person name="Smith T.C."/>
            <person name="Stanton J.D."/>
            <person name="Ullery H.E."/>
            <person name="Wilson R.J."/>
            <person name="Serrano M.G."/>
            <person name="Buck G."/>
            <person name="Lee V."/>
            <person name="Wang Y."/>
            <person name="Carvalho R."/>
            <person name="Voegtly L."/>
            <person name="Shi R."/>
            <person name="Duckworth R."/>
            <person name="Johnson A."/>
            <person name="Loviza R."/>
            <person name="Walstead R."/>
            <person name="Shah Z."/>
            <person name="Kiflezghi M."/>
            <person name="Wade K."/>
            <person name="Ball S.L."/>
            <person name="Bradley K.W."/>
            <person name="Asai D.J."/>
            <person name="Bowman C.A."/>
            <person name="Russell D.A."/>
            <person name="Pope W.H."/>
            <person name="Jacobs-Sera D."/>
            <person name="Hendrix R.W."/>
            <person name="Hatfull G.F."/>
        </authorList>
    </citation>
    <scope>NUCLEOTIDE SEQUENCE [LARGE SCALE GENOMIC DNA]</scope>
    <source>
        <strain evidence="1 2">DSM 27648</strain>
    </source>
</reference>
<dbReference type="STRING" id="1391654.AKJ09_04507"/>
<gene>
    <name evidence="1" type="ORF">AKJ09_04507</name>
</gene>
<accession>A0A0K1PWE5</accession>